<dbReference type="SUPFAM" id="SSF53613">
    <property type="entry name" value="Ribokinase-like"/>
    <property type="match status" value="1"/>
</dbReference>
<dbReference type="InterPro" id="IPR011611">
    <property type="entry name" value="PfkB_dom"/>
</dbReference>
<evidence type="ECO:0000313" key="12">
    <source>
        <dbReference type="EMBL" id="CAH1955368.1"/>
    </source>
</evidence>
<dbReference type="InterPro" id="IPR001805">
    <property type="entry name" value="Adenokinase"/>
</dbReference>
<evidence type="ECO:0000259" key="11">
    <source>
        <dbReference type="Pfam" id="PF00294"/>
    </source>
</evidence>
<keyword evidence="7 10" id="KW-0418">Kinase</keyword>
<dbReference type="EC" id="2.7.1.20" evidence="3 10"/>
<protein>
    <recommendedName>
        <fullName evidence="3 10">Adenosine kinase</fullName>
        <shortName evidence="10">AK</shortName>
        <ecNumber evidence="3 10">2.7.1.20</ecNumber>
    </recommendedName>
    <alternativeName>
        <fullName evidence="10">Adenosine 5'-phosphotransferase</fullName>
    </alternativeName>
</protein>
<dbReference type="Gene3D" id="3.40.1190.20">
    <property type="match status" value="1"/>
</dbReference>
<evidence type="ECO:0000256" key="6">
    <source>
        <dbReference type="ARBA" id="ARBA00022741"/>
    </source>
</evidence>
<evidence type="ECO:0000256" key="5">
    <source>
        <dbReference type="ARBA" id="ARBA00022726"/>
    </source>
</evidence>
<feature type="domain" description="Carbohydrate kinase PfkB" evidence="11">
    <location>
        <begin position="16"/>
        <end position="287"/>
    </location>
</feature>
<dbReference type="GO" id="GO:0044209">
    <property type="term" value="P:AMP salvage"/>
    <property type="evidence" value="ECO:0007669"/>
    <property type="project" value="UniProtKB-UniRule"/>
</dbReference>
<comment type="subcellular location">
    <subcellularLocation>
        <location evidence="10">Nucleus</location>
    </subcellularLocation>
</comment>
<comment type="similarity">
    <text evidence="2 10">Belongs to the carbohydrate kinase PfkB family.</text>
</comment>
<dbReference type="OrthoDB" id="6343844at2759"/>
<reference evidence="12" key="1">
    <citation type="submission" date="2022-03" db="EMBL/GenBank/DDBJ databases">
        <authorList>
            <person name="Sayadi A."/>
        </authorList>
    </citation>
    <scope>NUCLEOTIDE SEQUENCE</scope>
</reference>
<dbReference type="GO" id="GO:0006144">
    <property type="term" value="P:purine nucleobase metabolic process"/>
    <property type="evidence" value="ECO:0007669"/>
    <property type="project" value="TreeGrafter"/>
</dbReference>
<feature type="active site" description="Proton acceptor" evidence="9">
    <location>
        <position position="247"/>
    </location>
</feature>
<name>A0A9P0JLE1_ACAOB</name>
<dbReference type="PRINTS" id="PR00989">
    <property type="entry name" value="ADENOKINASE"/>
</dbReference>
<keyword evidence="4 10" id="KW-0808">Transferase</keyword>
<proteinExistence type="inferred from homology"/>
<dbReference type="GO" id="GO:0005634">
    <property type="term" value="C:nucleus"/>
    <property type="evidence" value="ECO:0007669"/>
    <property type="project" value="UniProtKB-SubCell"/>
</dbReference>
<evidence type="ECO:0000256" key="3">
    <source>
        <dbReference type="ARBA" id="ARBA00012119"/>
    </source>
</evidence>
<dbReference type="GO" id="GO:0004001">
    <property type="term" value="F:adenosine kinase activity"/>
    <property type="evidence" value="ECO:0007669"/>
    <property type="project" value="UniProtKB-UniRule"/>
</dbReference>
<dbReference type="GO" id="GO:0006166">
    <property type="term" value="P:purine ribonucleoside salvage"/>
    <property type="evidence" value="ECO:0007669"/>
    <property type="project" value="UniProtKB-KW"/>
</dbReference>
<dbReference type="EMBL" id="CAKOFQ010006660">
    <property type="protein sequence ID" value="CAH1955368.1"/>
    <property type="molecule type" value="Genomic_DNA"/>
</dbReference>
<keyword evidence="5 10" id="KW-0660">Purine salvage</keyword>
<sequence>MKNFLPPFLRFEKFRSPGGCSQNTLRVLQWVLNKQCEAIIFGSVGKDEESEELKILMNKSGVQTRYVQQNLPTGKTLALVKNKISTLVACVGAAEYLPLSDLLSLEDINSIMERASYVYIEGFFLTKRAETANYILNLSMKHGKPVLFNLSGKYIIDIHPVIIQHFAKSSNYLFGTLEEFEALWKSMGLQTMQAFINSIMKHRNEKSVVITNGGNPGYFVENSSEIKRFEVLKIKDDDIRDTTGTGDAFVGGFIAALICKKTSITECIKTGTYAACQILQQTGCTLPNFECNALK</sequence>
<comment type="pathway">
    <text evidence="1 10">Purine metabolism; AMP biosynthesis via salvage pathway; AMP from adenosine: step 1/1.</text>
</comment>
<comment type="catalytic activity">
    <reaction evidence="10">
        <text>adenosine + ATP = AMP + ADP + H(+)</text>
        <dbReference type="Rhea" id="RHEA:20824"/>
        <dbReference type="ChEBI" id="CHEBI:15378"/>
        <dbReference type="ChEBI" id="CHEBI:16335"/>
        <dbReference type="ChEBI" id="CHEBI:30616"/>
        <dbReference type="ChEBI" id="CHEBI:456215"/>
        <dbReference type="ChEBI" id="CHEBI:456216"/>
        <dbReference type="EC" id="2.7.1.20"/>
    </reaction>
</comment>
<evidence type="ECO:0000256" key="2">
    <source>
        <dbReference type="ARBA" id="ARBA00010688"/>
    </source>
</evidence>
<evidence type="ECO:0000256" key="8">
    <source>
        <dbReference type="ARBA" id="ARBA00022840"/>
    </source>
</evidence>
<dbReference type="PANTHER" id="PTHR45769:SF3">
    <property type="entry name" value="ADENOSINE KINASE"/>
    <property type="match status" value="1"/>
</dbReference>
<evidence type="ECO:0000313" key="13">
    <source>
        <dbReference type="Proteomes" id="UP001152888"/>
    </source>
</evidence>
<dbReference type="Proteomes" id="UP001152888">
    <property type="component" value="Unassembled WGS sequence"/>
</dbReference>
<comment type="cofactor">
    <cofactor evidence="10">
        <name>Mg(2+)</name>
        <dbReference type="ChEBI" id="CHEBI:18420"/>
    </cofactor>
    <text evidence="10">Binds 3 Mg(2+) ions per subunit.</text>
</comment>
<keyword evidence="8 10" id="KW-0067">ATP-binding</keyword>
<dbReference type="GO" id="GO:0005524">
    <property type="term" value="F:ATP binding"/>
    <property type="evidence" value="ECO:0007669"/>
    <property type="project" value="UniProtKB-UniRule"/>
</dbReference>
<keyword evidence="6 10" id="KW-0547">Nucleotide-binding</keyword>
<evidence type="ECO:0000256" key="7">
    <source>
        <dbReference type="ARBA" id="ARBA00022777"/>
    </source>
</evidence>
<comment type="subunit">
    <text evidence="10">Monomer.</text>
</comment>
<evidence type="ECO:0000256" key="4">
    <source>
        <dbReference type="ARBA" id="ARBA00022679"/>
    </source>
</evidence>
<dbReference type="CDD" id="cd01168">
    <property type="entry name" value="adenosine_kinase"/>
    <property type="match status" value="1"/>
</dbReference>
<dbReference type="PANTHER" id="PTHR45769">
    <property type="entry name" value="ADENOSINE KINASE"/>
    <property type="match status" value="1"/>
</dbReference>
<keyword evidence="10" id="KW-0539">Nucleus</keyword>
<keyword evidence="13" id="KW-1185">Reference proteome</keyword>
<evidence type="ECO:0000256" key="1">
    <source>
        <dbReference type="ARBA" id="ARBA00004801"/>
    </source>
</evidence>
<comment type="function">
    <text evidence="10">ATP dependent phosphorylation of adenosine and other related nucleoside analogs to monophosphate derivatives.</text>
</comment>
<accession>A0A9P0JLE1</accession>
<organism evidence="12 13">
    <name type="scientific">Acanthoscelides obtectus</name>
    <name type="common">Bean weevil</name>
    <name type="synonym">Bruchus obtectus</name>
    <dbReference type="NCBI Taxonomy" id="200917"/>
    <lineage>
        <taxon>Eukaryota</taxon>
        <taxon>Metazoa</taxon>
        <taxon>Ecdysozoa</taxon>
        <taxon>Arthropoda</taxon>
        <taxon>Hexapoda</taxon>
        <taxon>Insecta</taxon>
        <taxon>Pterygota</taxon>
        <taxon>Neoptera</taxon>
        <taxon>Endopterygota</taxon>
        <taxon>Coleoptera</taxon>
        <taxon>Polyphaga</taxon>
        <taxon>Cucujiformia</taxon>
        <taxon>Chrysomeloidea</taxon>
        <taxon>Chrysomelidae</taxon>
        <taxon>Bruchinae</taxon>
        <taxon>Bruchini</taxon>
        <taxon>Acanthoscelides</taxon>
    </lineage>
</organism>
<comment type="caution">
    <text evidence="12">The sequence shown here is derived from an EMBL/GenBank/DDBJ whole genome shotgun (WGS) entry which is preliminary data.</text>
</comment>
<dbReference type="AlphaFoldDB" id="A0A9P0JLE1"/>
<keyword evidence="10" id="KW-0460">Magnesium</keyword>
<dbReference type="Pfam" id="PF00294">
    <property type="entry name" value="PfkB"/>
    <property type="match status" value="1"/>
</dbReference>
<dbReference type="InterPro" id="IPR029056">
    <property type="entry name" value="Ribokinase-like"/>
</dbReference>
<evidence type="ECO:0000256" key="10">
    <source>
        <dbReference type="RuleBase" id="RU368116"/>
    </source>
</evidence>
<dbReference type="GO" id="GO:0005829">
    <property type="term" value="C:cytosol"/>
    <property type="evidence" value="ECO:0007669"/>
    <property type="project" value="TreeGrafter"/>
</dbReference>
<gene>
    <name evidence="12" type="ORF">ACAOBT_LOCUS1045</name>
</gene>
<evidence type="ECO:0000256" key="9">
    <source>
        <dbReference type="PIRSR" id="PIRSR601805-1"/>
    </source>
</evidence>